<evidence type="ECO:0000256" key="1">
    <source>
        <dbReference type="SAM" id="MobiDB-lite"/>
    </source>
</evidence>
<feature type="region of interest" description="Disordered" evidence="1">
    <location>
        <begin position="72"/>
        <end position="92"/>
    </location>
</feature>
<evidence type="ECO:0000313" key="4">
    <source>
        <dbReference type="EMBL" id="NDO40070.1"/>
    </source>
</evidence>
<evidence type="ECO:0000313" key="5">
    <source>
        <dbReference type="Proteomes" id="UP000446348"/>
    </source>
</evidence>
<keyword evidence="2" id="KW-0472">Membrane</keyword>
<dbReference type="InterPro" id="IPR006485">
    <property type="entry name" value="Phage-like_holin"/>
</dbReference>
<keyword evidence="2" id="KW-1133">Transmembrane helix</keyword>
<accession>A0A845SZY6</accession>
<gene>
    <name evidence="3" type="ORF">D3Z39_15695</name>
    <name evidence="4" type="ORF">FMM72_12635</name>
</gene>
<organism evidence="4 6">
    <name type="scientific">Anaerotruncus colihominis</name>
    <dbReference type="NCBI Taxonomy" id="169435"/>
    <lineage>
        <taxon>Bacteria</taxon>
        <taxon>Bacillati</taxon>
        <taxon>Bacillota</taxon>
        <taxon>Clostridia</taxon>
        <taxon>Eubacteriales</taxon>
        <taxon>Oscillospiraceae</taxon>
        <taxon>Anaerotruncus</taxon>
    </lineage>
</organism>
<evidence type="ECO:0000256" key="2">
    <source>
        <dbReference type="SAM" id="Phobius"/>
    </source>
</evidence>
<dbReference type="Pfam" id="PF04531">
    <property type="entry name" value="Phage_holin_1"/>
    <property type="match status" value="1"/>
</dbReference>
<reference evidence="4 6" key="2">
    <citation type="submission" date="2019-06" db="EMBL/GenBank/DDBJ databases">
        <title>Draft genome sequences of 15 bacterial species constituting the stable defined intestinal microbiota of the GM15 gnotobiotic mouse model.</title>
        <authorList>
            <person name="Elie C."/>
            <person name="Mathieu A."/>
            <person name="Saliou A."/>
            <person name="Darnaud M."/>
            <person name="Leulier F."/>
            <person name="Tamellini A."/>
        </authorList>
    </citation>
    <scope>NUCLEOTIDE SEQUENCE [LARGE SCALE GENOMIC DNA]</scope>
    <source>
        <strain evidence="4 6">JM4-15</strain>
    </source>
</reference>
<reference evidence="3 5" key="1">
    <citation type="submission" date="2018-08" db="EMBL/GenBank/DDBJ databases">
        <title>Murine metabolic-syndrome-specific gut microbial biobank.</title>
        <authorList>
            <person name="Liu C."/>
        </authorList>
    </citation>
    <scope>NUCLEOTIDE SEQUENCE [LARGE SCALE GENOMIC DNA]</scope>
    <source>
        <strain evidence="3 5">X69</strain>
    </source>
</reference>
<comment type="caution">
    <text evidence="4">The sequence shown here is derived from an EMBL/GenBank/DDBJ whole genome shotgun (WGS) entry which is preliminary data.</text>
</comment>
<dbReference type="Proteomes" id="UP000462501">
    <property type="component" value="Unassembled WGS sequence"/>
</dbReference>
<dbReference type="AlphaFoldDB" id="A0A845SZY6"/>
<proteinExistence type="predicted"/>
<sequence>MKINWKVRIKNPLWWAQVAAALVLPVLAYFGLAWEDMTSWGALWDVLQRAVQNPVVLLAAAASVFNAVTDPTTAGIGDSRRALGYKTPNRDE</sequence>
<dbReference type="RefSeq" id="WP_160210967.1">
    <property type="nucleotide sequence ID" value="NZ_CAMUSJ010000087.1"/>
</dbReference>
<dbReference type="Proteomes" id="UP000446348">
    <property type="component" value="Unassembled WGS sequence"/>
</dbReference>
<dbReference type="EMBL" id="QXWZ01000042">
    <property type="protein sequence ID" value="NBI80279.1"/>
    <property type="molecule type" value="Genomic_DNA"/>
</dbReference>
<protein>
    <submittedName>
        <fullName evidence="4">Phage holin</fullName>
    </submittedName>
</protein>
<dbReference type="EMBL" id="VIQT01000018">
    <property type="protein sequence ID" value="NDO40070.1"/>
    <property type="molecule type" value="Genomic_DNA"/>
</dbReference>
<evidence type="ECO:0000313" key="6">
    <source>
        <dbReference type="Proteomes" id="UP000462501"/>
    </source>
</evidence>
<name>A0A845SZY6_9FIRM</name>
<feature type="transmembrane region" description="Helical" evidence="2">
    <location>
        <begin position="12"/>
        <end position="34"/>
    </location>
</feature>
<keyword evidence="2" id="KW-0812">Transmembrane</keyword>
<evidence type="ECO:0000313" key="3">
    <source>
        <dbReference type="EMBL" id="NBI80279.1"/>
    </source>
</evidence>
<dbReference type="OrthoDB" id="3176072at2"/>
<dbReference type="NCBIfam" id="TIGR01598">
    <property type="entry name" value="holin_phiLC3"/>
    <property type="match status" value="1"/>
</dbReference>